<dbReference type="PANTHER" id="PTHR32071">
    <property type="entry name" value="TRANSCRIPTIONAL REGULATORY PROTEIN"/>
    <property type="match status" value="1"/>
</dbReference>
<dbReference type="Pfam" id="PF18024">
    <property type="entry name" value="HTH_50"/>
    <property type="match status" value="1"/>
</dbReference>
<dbReference type="InterPro" id="IPR035965">
    <property type="entry name" value="PAS-like_dom_sf"/>
</dbReference>
<dbReference type="Gene3D" id="1.10.8.60">
    <property type="match status" value="1"/>
</dbReference>
<dbReference type="SUPFAM" id="SSF46689">
    <property type="entry name" value="Homeodomain-like"/>
    <property type="match status" value="1"/>
</dbReference>
<dbReference type="Gene3D" id="3.30.450.20">
    <property type="entry name" value="PAS domain"/>
    <property type="match status" value="1"/>
</dbReference>
<dbReference type="InterPro" id="IPR027417">
    <property type="entry name" value="P-loop_NTPase"/>
</dbReference>
<dbReference type="InterPro" id="IPR003593">
    <property type="entry name" value="AAA+_ATPase"/>
</dbReference>
<dbReference type="CDD" id="cd00009">
    <property type="entry name" value="AAA"/>
    <property type="match status" value="1"/>
</dbReference>
<evidence type="ECO:0000313" key="9">
    <source>
        <dbReference type="EMBL" id="KPH72260.1"/>
    </source>
</evidence>
<evidence type="ECO:0000256" key="5">
    <source>
        <dbReference type="ARBA" id="ARBA00023163"/>
    </source>
</evidence>
<keyword evidence="3" id="KW-0067">ATP-binding</keyword>
<accession>A0ABR5MGW8</accession>
<dbReference type="Pfam" id="PF00158">
    <property type="entry name" value="Sigma54_activat"/>
    <property type="match status" value="1"/>
</dbReference>
<evidence type="ECO:0000256" key="4">
    <source>
        <dbReference type="ARBA" id="ARBA00023015"/>
    </source>
</evidence>
<feature type="domain" description="PAS" evidence="8">
    <location>
        <begin position="9"/>
        <end position="59"/>
    </location>
</feature>
<evidence type="ECO:0000313" key="10">
    <source>
        <dbReference type="Proteomes" id="UP000037854"/>
    </source>
</evidence>
<dbReference type="PROSITE" id="PS50045">
    <property type="entry name" value="SIGMA54_INTERACT_4"/>
    <property type="match status" value="1"/>
</dbReference>
<dbReference type="InterPro" id="IPR000014">
    <property type="entry name" value="PAS"/>
</dbReference>
<name>A0ABR5MGW8_9BACI</name>
<dbReference type="InterPro" id="IPR030828">
    <property type="entry name" value="HTH_TyrR"/>
</dbReference>
<dbReference type="InterPro" id="IPR025944">
    <property type="entry name" value="Sigma_54_int_dom_CS"/>
</dbReference>
<dbReference type="NCBIfam" id="TIGR04381">
    <property type="entry name" value="HTH_TypR"/>
    <property type="match status" value="1"/>
</dbReference>
<dbReference type="PROSITE" id="PS00675">
    <property type="entry name" value="SIGMA54_INTERACT_1"/>
    <property type="match status" value="1"/>
</dbReference>
<keyword evidence="5" id="KW-0804">Transcription</keyword>
<keyword evidence="4" id="KW-0805">Transcription regulation</keyword>
<evidence type="ECO:0000256" key="1">
    <source>
        <dbReference type="ARBA" id="ARBA00022741"/>
    </source>
</evidence>
<evidence type="ECO:0000256" key="6">
    <source>
        <dbReference type="ARBA" id="ARBA00029500"/>
    </source>
</evidence>
<proteinExistence type="predicted"/>
<dbReference type="PROSITE" id="PS00688">
    <property type="entry name" value="SIGMA54_INTERACT_3"/>
    <property type="match status" value="1"/>
</dbReference>
<gene>
    <name evidence="9" type="ORF">AFL42_13730</name>
</gene>
<dbReference type="SUPFAM" id="SSF52540">
    <property type="entry name" value="P-loop containing nucleoside triphosphate hydrolases"/>
    <property type="match status" value="1"/>
</dbReference>
<keyword evidence="1" id="KW-0547">Nucleotide-binding</keyword>
<dbReference type="Gene3D" id="3.40.50.300">
    <property type="entry name" value="P-loop containing nucleotide triphosphate hydrolases"/>
    <property type="match status" value="1"/>
</dbReference>
<dbReference type="InterPro" id="IPR009057">
    <property type="entry name" value="Homeodomain-like_sf"/>
</dbReference>
<protein>
    <recommendedName>
        <fullName evidence="6">HTH-type transcriptional regulatory protein TyrR</fullName>
    </recommendedName>
</protein>
<dbReference type="SMART" id="SM00382">
    <property type="entry name" value="AAA"/>
    <property type="match status" value="1"/>
</dbReference>
<dbReference type="InterPro" id="IPR025662">
    <property type="entry name" value="Sigma_54_int_dom_ATP-bd_1"/>
</dbReference>
<organism evidence="9 10">
    <name type="scientific">Oceanobacillus caeni</name>
    <dbReference type="NCBI Taxonomy" id="405946"/>
    <lineage>
        <taxon>Bacteria</taxon>
        <taxon>Bacillati</taxon>
        <taxon>Bacillota</taxon>
        <taxon>Bacilli</taxon>
        <taxon>Bacillales</taxon>
        <taxon>Bacillaceae</taxon>
        <taxon>Oceanobacillus</taxon>
    </lineage>
</organism>
<dbReference type="InterPro" id="IPR002078">
    <property type="entry name" value="Sigma_54_int"/>
</dbReference>
<sequence>MIEKNIEIEQIYFLKILNSLDDAIYITDKTGKTLWMNEINKKIFESHKSRMIGKSVAELENEGVFNPSIIKKVIETGKTITKVQTLVNGEKYMTTGHLILSDDGDIEYVVAHGRNMNKIASSAPQLELGEINALLQRYIQEFRNLNKHNLLNKNGTTFVGQSQSFVRLAEIIETVASVDTTVLITGETGVGKNIVAQQIHNLSERHDKPFIHVNCASIPKTLIESELFGYSKGAFTGANTGGKVGLIQLAESGTLFLDEIGELPLQLQSKLLQLLQNKTYKPIGALQTKNANIRIIAATNRDLEMMIDEGTFRRDLFYRLNVLPITILPLRERKEDIFPLLQFYLNTFNTRHKKNRFFTMEAIEILQNYTWPGNIRELENFVEQLVVMVKQDEISLSDLPERFHKAETENKDLHLQLQGDTLPEILDNVERDIIKEAYKQHKSTRKTAQFLGIPQSTFMRRLKKYGIDTKTN</sequence>
<evidence type="ECO:0000259" key="8">
    <source>
        <dbReference type="PROSITE" id="PS50112"/>
    </source>
</evidence>
<evidence type="ECO:0000256" key="3">
    <source>
        <dbReference type="ARBA" id="ARBA00022840"/>
    </source>
</evidence>
<dbReference type="PANTHER" id="PTHR32071:SF57">
    <property type="entry name" value="C4-DICARBOXYLATE TRANSPORT TRANSCRIPTIONAL REGULATORY PROTEIN DCTD"/>
    <property type="match status" value="1"/>
</dbReference>
<evidence type="ECO:0000256" key="2">
    <source>
        <dbReference type="ARBA" id="ARBA00022797"/>
    </source>
</evidence>
<dbReference type="RefSeq" id="WP_047185526.1">
    <property type="nucleotide sequence ID" value="NZ_JBHTNP010000006.1"/>
</dbReference>
<keyword evidence="2" id="KW-0058">Aromatic hydrocarbons catabolism</keyword>
<feature type="domain" description="Sigma-54 factor interaction" evidence="7">
    <location>
        <begin position="158"/>
        <end position="387"/>
    </location>
</feature>
<dbReference type="InterPro" id="IPR058031">
    <property type="entry name" value="AAA_lid_NorR"/>
</dbReference>
<dbReference type="SUPFAM" id="SSF55785">
    <property type="entry name" value="PYP-like sensor domain (PAS domain)"/>
    <property type="match status" value="1"/>
</dbReference>
<comment type="caution">
    <text evidence="9">The sequence shown here is derived from an EMBL/GenBank/DDBJ whole genome shotgun (WGS) entry which is preliminary data.</text>
</comment>
<dbReference type="PROSITE" id="PS50112">
    <property type="entry name" value="PAS"/>
    <property type="match status" value="1"/>
</dbReference>
<evidence type="ECO:0000259" key="7">
    <source>
        <dbReference type="PROSITE" id="PS50045"/>
    </source>
</evidence>
<dbReference type="Gene3D" id="1.10.10.60">
    <property type="entry name" value="Homeodomain-like"/>
    <property type="match status" value="1"/>
</dbReference>
<dbReference type="EMBL" id="LGTK01000057">
    <property type="protein sequence ID" value="KPH72260.1"/>
    <property type="molecule type" value="Genomic_DNA"/>
</dbReference>
<dbReference type="Proteomes" id="UP000037854">
    <property type="component" value="Unassembled WGS sequence"/>
</dbReference>
<keyword evidence="10" id="KW-1185">Reference proteome</keyword>
<reference evidence="9 10" key="1">
    <citation type="submission" date="2015-07" db="EMBL/GenBank/DDBJ databases">
        <title>High-quality draft genome sequence of Oceanobacillus caeni HM6, a bacillus isolated from a human feces.</title>
        <authorList>
            <person name="Kumar J."/>
            <person name="Verma M.K."/>
            <person name="Pandey R."/>
            <person name="Bhambi M."/>
            <person name="Chauhan N."/>
        </authorList>
    </citation>
    <scope>NUCLEOTIDE SEQUENCE [LARGE SCALE GENOMIC DNA]</scope>
    <source>
        <strain evidence="9 10">HM6</strain>
    </source>
</reference>
<dbReference type="Pfam" id="PF25601">
    <property type="entry name" value="AAA_lid_14"/>
    <property type="match status" value="1"/>
</dbReference>